<evidence type="ECO:0000313" key="3">
    <source>
        <dbReference type="EMBL" id="PJE32142.1"/>
    </source>
</evidence>
<dbReference type="SUPFAM" id="SSF69318">
    <property type="entry name" value="Integrin alpha N-terminal domain"/>
    <property type="match status" value="1"/>
</dbReference>
<keyword evidence="1 2" id="KW-0732">Signal</keyword>
<evidence type="ECO:0000313" key="4">
    <source>
        <dbReference type="Proteomes" id="UP000231702"/>
    </source>
</evidence>
<dbReference type="Proteomes" id="UP000231702">
    <property type="component" value="Unassembled WGS sequence"/>
</dbReference>
<keyword evidence="4" id="KW-1185">Reference proteome</keyword>
<proteinExistence type="predicted"/>
<sequence>MVLCLALAGLLLAGVGPGTARADQIRAASYAEPTTRYAHGVLGDKIEYGALEISLASGGRRLFRLPKELVFEDAAPRLADLDGDGAPEVIVVESHTARGARLAIWGPEGRITATPAIGRAFRWLAPLGAADLDGDGRTELAFVDRPHLARILRIWRYEDGQLTEIARAEGVTNHRIGWSRIPGGLRDCDGPEMILADAEWTEVLALRLTTGGRVSRRVLGPYTGPESLDAALVCGS</sequence>
<accession>A0ABX4MUJ8</accession>
<evidence type="ECO:0000256" key="2">
    <source>
        <dbReference type="SAM" id="SignalP"/>
    </source>
</evidence>
<comment type="caution">
    <text evidence="3">The sequence shown here is derived from an EMBL/GenBank/DDBJ whole genome shotgun (WGS) entry which is preliminary data.</text>
</comment>
<name>A0ABX4MUJ8_9RHOB</name>
<gene>
    <name evidence="3" type="ORF">CVM39_02850</name>
</gene>
<protein>
    <submittedName>
        <fullName evidence="3">VCBS repeat-containing protein</fullName>
    </submittedName>
</protein>
<dbReference type="InterPro" id="IPR028994">
    <property type="entry name" value="Integrin_alpha_N"/>
</dbReference>
<dbReference type="Pfam" id="PF13517">
    <property type="entry name" value="FG-GAP_3"/>
    <property type="match status" value="1"/>
</dbReference>
<organism evidence="3 4">
    <name type="scientific">Pseudooceanicola antarcticus</name>
    <dbReference type="NCBI Taxonomy" id="1247613"/>
    <lineage>
        <taxon>Bacteria</taxon>
        <taxon>Pseudomonadati</taxon>
        <taxon>Pseudomonadota</taxon>
        <taxon>Alphaproteobacteria</taxon>
        <taxon>Rhodobacterales</taxon>
        <taxon>Paracoccaceae</taxon>
        <taxon>Pseudooceanicola</taxon>
    </lineage>
</organism>
<feature type="signal peptide" evidence="2">
    <location>
        <begin position="1"/>
        <end position="22"/>
    </location>
</feature>
<evidence type="ECO:0000256" key="1">
    <source>
        <dbReference type="ARBA" id="ARBA00022729"/>
    </source>
</evidence>
<feature type="chain" id="PRO_5045540228" evidence="2">
    <location>
        <begin position="23"/>
        <end position="236"/>
    </location>
</feature>
<dbReference type="EMBL" id="PGTD01000007">
    <property type="protein sequence ID" value="PJE32142.1"/>
    <property type="molecule type" value="Genomic_DNA"/>
</dbReference>
<dbReference type="InterPro" id="IPR013517">
    <property type="entry name" value="FG-GAP"/>
</dbReference>
<reference evidence="3 4" key="1">
    <citation type="journal article" date="2018" name="Int. J. Syst. Evol. Microbiol.">
        <title>Pseudooceanicola lipolyticus sp. nov., a marine alphaproteobacterium, reclassification of Oceanicola flagellatus as Pseudooceanicola flagellatus comb. nov. and emended description of the genus Pseudooceanicola.</title>
        <authorList>
            <person name="Huang M.-M."/>
            <person name="Guo L.-L."/>
            <person name="Wu Y.-H."/>
            <person name="Lai Q.-L."/>
            <person name="Shao Z.-Z."/>
            <person name="Wang C.-S."/>
            <person name="Wu M."/>
            <person name="Xu X.-W."/>
        </authorList>
    </citation>
    <scope>NUCLEOTIDE SEQUENCE [LARGE SCALE GENOMIC DNA]</scope>
    <source>
        <strain evidence="3 4">Ar-45</strain>
    </source>
</reference>